<evidence type="ECO:0000256" key="2">
    <source>
        <dbReference type="SAM" id="Coils"/>
    </source>
</evidence>
<reference evidence="3 4" key="1">
    <citation type="submission" date="2024-08" db="EMBL/GenBank/DDBJ databases">
        <title>Two novel Cytobacillus novel species.</title>
        <authorList>
            <person name="Liu G."/>
        </authorList>
    </citation>
    <scope>NUCLEOTIDE SEQUENCE [LARGE SCALE GENOMIC DNA]</scope>
    <source>
        <strain evidence="3 4">FJAT-53684</strain>
    </source>
</reference>
<dbReference type="Pfam" id="PF04012">
    <property type="entry name" value="PspA_IM30"/>
    <property type="match status" value="1"/>
</dbReference>
<dbReference type="Proteomes" id="UP001601058">
    <property type="component" value="Unassembled WGS sequence"/>
</dbReference>
<keyword evidence="4" id="KW-1185">Reference proteome</keyword>
<comment type="caution">
    <text evidence="3">The sequence shown here is derived from an EMBL/GenBank/DDBJ whole genome shotgun (WGS) entry which is preliminary data.</text>
</comment>
<sequence length="215" mass="25681">MSNLFTRIKNTVLADINEVLDKKENKNPITLLNQYLRECEAETEKVRKLLERQYTLKEEFTREYNQAQEIANKRKRQAEIASKAGENELYVFASHEHDQYAERAARLQDVLSQAVQQLAELERKYEEMKHKLKDMHIRRMELMGRENVTRANNKINKVLDNHTYSNESYSRFQEIETYLDRLENQVNSSYYRDTIDARIAQLEKDMKKEETHSIS</sequence>
<evidence type="ECO:0000256" key="1">
    <source>
        <dbReference type="ARBA" id="ARBA00043985"/>
    </source>
</evidence>
<evidence type="ECO:0000313" key="3">
    <source>
        <dbReference type="EMBL" id="MFE8697280.1"/>
    </source>
</evidence>
<keyword evidence="2" id="KW-0175">Coiled coil</keyword>
<dbReference type="PANTHER" id="PTHR31088:SF6">
    <property type="entry name" value="PHAGE SHOCK PROTEIN A"/>
    <property type="match status" value="1"/>
</dbReference>
<protein>
    <submittedName>
        <fullName evidence="3">PspA/IM30 family protein</fullName>
    </submittedName>
</protein>
<gene>
    <name evidence="3" type="ORF">ACFYKT_13125</name>
</gene>
<accession>A0ABW6K1U1</accession>
<dbReference type="EMBL" id="JBIACJ010000006">
    <property type="protein sequence ID" value="MFE8697280.1"/>
    <property type="molecule type" value="Genomic_DNA"/>
</dbReference>
<feature type="coiled-coil region" evidence="2">
    <location>
        <begin position="32"/>
        <end position="138"/>
    </location>
</feature>
<comment type="similarity">
    <text evidence="1">Belongs to the PspA/Vipp/IM30 family.</text>
</comment>
<evidence type="ECO:0000313" key="4">
    <source>
        <dbReference type="Proteomes" id="UP001601058"/>
    </source>
</evidence>
<name>A0ABW6K1U1_9BACI</name>
<proteinExistence type="inferred from homology"/>
<dbReference type="RefSeq" id="WP_389220152.1">
    <property type="nucleotide sequence ID" value="NZ_JBIACJ010000006.1"/>
</dbReference>
<dbReference type="InterPro" id="IPR007157">
    <property type="entry name" value="PspA_VIPP1"/>
</dbReference>
<dbReference type="PANTHER" id="PTHR31088">
    <property type="entry name" value="MEMBRANE-ASSOCIATED PROTEIN VIPP1, CHLOROPLASTIC"/>
    <property type="match status" value="1"/>
</dbReference>
<organism evidence="3 4">
    <name type="scientific">Cytobacillus mangrovibacter</name>
    <dbReference type="NCBI Taxonomy" id="3299024"/>
    <lineage>
        <taxon>Bacteria</taxon>
        <taxon>Bacillati</taxon>
        <taxon>Bacillota</taxon>
        <taxon>Bacilli</taxon>
        <taxon>Bacillales</taxon>
        <taxon>Bacillaceae</taxon>
        <taxon>Cytobacillus</taxon>
    </lineage>
</organism>